<accession>A0AAN9FQR5</accession>
<organism evidence="2 3">
    <name type="scientific">Clitoria ternatea</name>
    <name type="common">Butterfly pea</name>
    <dbReference type="NCBI Taxonomy" id="43366"/>
    <lineage>
        <taxon>Eukaryota</taxon>
        <taxon>Viridiplantae</taxon>
        <taxon>Streptophyta</taxon>
        <taxon>Embryophyta</taxon>
        <taxon>Tracheophyta</taxon>
        <taxon>Spermatophyta</taxon>
        <taxon>Magnoliopsida</taxon>
        <taxon>eudicotyledons</taxon>
        <taxon>Gunneridae</taxon>
        <taxon>Pentapetalae</taxon>
        <taxon>rosids</taxon>
        <taxon>fabids</taxon>
        <taxon>Fabales</taxon>
        <taxon>Fabaceae</taxon>
        <taxon>Papilionoideae</taxon>
        <taxon>50 kb inversion clade</taxon>
        <taxon>NPAAA clade</taxon>
        <taxon>indigoferoid/millettioid clade</taxon>
        <taxon>Phaseoleae</taxon>
        <taxon>Clitoria</taxon>
    </lineage>
</organism>
<reference evidence="2 3" key="1">
    <citation type="submission" date="2024-01" db="EMBL/GenBank/DDBJ databases">
        <title>The genomes of 5 underutilized Papilionoideae crops provide insights into root nodulation and disease resistance.</title>
        <authorList>
            <person name="Yuan L."/>
        </authorList>
    </citation>
    <scope>NUCLEOTIDE SEQUENCE [LARGE SCALE GENOMIC DNA]</scope>
    <source>
        <strain evidence="2">LY-2023</strain>
        <tissue evidence="2">Leaf</tissue>
    </source>
</reference>
<feature type="transmembrane region" description="Helical" evidence="1">
    <location>
        <begin position="94"/>
        <end position="117"/>
    </location>
</feature>
<sequence>MVSMNHDNCVGPTVPNTSSVVGSQSHYWLNQLVWFLSLSYSLLSLTPFVPCQDLILHCISPPLQGILCNRNIQVLIFLFLFVQRHCLRTNYKISLFAFTSGTLIFHLHFPFLLFFFLCF</sequence>
<evidence type="ECO:0000313" key="3">
    <source>
        <dbReference type="Proteomes" id="UP001359559"/>
    </source>
</evidence>
<proteinExistence type="predicted"/>
<keyword evidence="1" id="KW-0472">Membrane</keyword>
<gene>
    <name evidence="2" type="ORF">RJT34_24426</name>
</gene>
<dbReference type="AlphaFoldDB" id="A0AAN9FQR5"/>
<name>A0AAN9FQR5_CLITE</name>
<dbReference type="EMBL" id="JAYKXN010000006">
    <property type="protein sequence ID" value="KAK7279376.1"/>
    <property type="molecule type" value="Genomic_DNA"/>
</dbReference>
<keyword evidence="1" id="KW-0812">Transmembrane</keyword>
<evidence type="ECO:0000313" key="2">
    <source>
        <dbReference type="EMBL" id="KAK7279376.1"/>
    </source>
</evidence>
<keyword evidence="1" id="KW-1133">Transmembrane helix</keyword>
<evidence type="ECO:0000256" key="1">
    <source>
        <dbReference type="SAM" id="Phobius"/>
    </source>
</evidence>
<protein>
    <submittedName>
        <fullName evidence="2">Uncharacterized protein</fullName>
    </submittedName>
</protein>
<dbReference type="Proteomes" id="UP001359559">
    <property type="component" value="Unassembled WGS sequence"/>
</dbReference>
<keyword evidence="3" id="KW-1185">Reference proteome</keyword>
<comment type="caution">
    <text evidence="2">The sequence shown here is derived from an EMBL/GenBank/DDBJ whole genome shotgun (WGS) entry which is preliminary data.</text>
</comment>